<protein>
    <submittedName>
        <fullName evidence="1">Uncharacterized protein</fullName>
    </submittedName>
</protein>
<comment type="caution">
    <text evidence="1">The sequence shown here is derived from an EMBL/GenBank/DDBJ whole genome shotgun (WGS) entry which is preliminary data.</text>
</comment>
<keyword evidence="2" id="KW-1185">Reference proteome</keyword>
<name>A0A3M7T3V9_BRAPC</name>
<gene>
    <name evidence="1" type="ORF">BpHYR1_037777</name>
</gene>
<accession>A0A3M7T3V9</accession>
<dbReference type="EMBL" id="REGN01000355">
    <property type="protein sequence ID" value="RNA42530.1"/>
    <property type="molecule type" value="Genomic_DNA"/>
</dbReference>
<dbReference type="AlphaFoldDB" id="A0A3M7T3V9"/>
<proteinExistence type="predicted"/>
<reference evidence="1 2" key="1">
    <citation type="journal article" date="2018" name="Sci. Rep.">
        <title>Genomic signatures of local adaptation to the degree of environmental predictability in rotifers.</title>
        <authorList>
            <person name="Franch-Gras L."/>
            <person name="Hahn C."/>
            <person name="Garcia-Roger E.M."/>
            <person name="Carmona M.J."/>
            <person name="Serra M."/>
            <person name="Gomez A."/>
        </authorList>
    </citation>
    <scope>NUCLEOTIDE SEQUENCE [LARGE SCALE GENOMIC DNA]</scope>
    <source>
        <strain evidence="1">HYR1</strain>
    </source>
</reference>
<evidence type="ECO:0000313" key="2">
    <source>
        <dbReference type="Proteomes" id="UP000276133"/>
    </source>
</evidence>
<dbReference type="Proteomes" id="UP000276133">
    <property type="component" value="Unassembled WGS sequence"/>
</dbReference>
<evidence type="ECO:0000313" key="1">
    <source>
        <dbReference type="EMBL" id="RNA42530.1"/>
    </source>
</evidence>
<organism evidence="1 2">
    <name type="scientific">Brachionus plicatilis</name>
    <name type="common">Marine rotifer</name>
    <name type="synonym">Brachionus muelleri</name>
    <dbReference type="NCBI Taxonomy" id="10195"/>
    <lineage>
        <taxon>Eukaryota</taxon>
        <taxon>Metazoa</taxon>
        <taxon>Spiralia</taxon>
        <taxon>Gnathifera</taxon>
        <taxon>Rotifera</taxon>
        <taxon>Eurotatoria</taxon>
        <taxon>Monogononta</taxon>
        <taxon>Pseudotrocha</taxon>
        <taxon>Ploima</taxon>
        <taxon>Brachionidae</taxon>
        <taxon>Brachionus</taxon>
    </lineage>
</organism>
<sequence>MGFLNPFWDLTFKIHLWMQNDATTKVASTGKSDLRKKSNLINYTMIKIPKFSKKKRLFLALLRLAYNRKLRVFLTIKIDLFLIKKKIRKGHFTKF</sequence>